<dbReference type="Pfam" id="PF03059">
    <property type="entry name" value="NAS"/>
    <property type="match status" value="1"/>
</dbReference>
<dbReference type="Gene3D" id="3.40.50.150">
    <property type="entry name" value="Vaccinia Virus protein VP39"/>
    <property type="match status" value="1"/>
</dbReference>
<dbReference type="Gene3D" id="3.20.20.80">
    <property type="entry name" value="Glycosidases"/>
    <property type="match status" value="1"/>
</dbReference>
<evidence type="ECO:0000313" key="3">
    <source>
        <dbReference type="EMBL" id="MDI1489885.1"/>
    </source>
</evidence>
<accession>A0AA43TXB8</accession>
<dbReference type="InterPro" id="IPR017853">
    <property type="entry name" value="GH"/>
</dbReference>
<dbReference type="AlphaFoldDB" id="A0AA43TXB8"/>
<evidence type="ECO:0000313" key="4">
    <source>
        <dbReference type="Proteomes" id="UP001161017"/>
    </source>
</evidence>
<evidence type="ECO:0000259" key="2">
    <source>
        <dbReference type="Pfam" id="PF11790"/>
    </source>
</evidence>
<dbReference type="InterPro" id="IPR024655">
    <property type="entry name" value="Asl1_glyco_hydro_catalytic"/>
</dbReference>
<dbReference type="SUPFAM" id="SSF51445">
    <property type="entry name" value="(Trans)glycosidases"/>
    <property type="match status" value="1"/>
</dbReference>
<dbReference type="InterPro" id="IPR053183">
    <property type="entry name" value="ASL1"/>
</dbReference>
<gene>
    <name evidence="3" type="ORF">OHK93_001084</name>
</gene>
<dbReference type="SUPFAM" id="SSF53335">
    <property type="entry name" value="S-adenosyl-L-methionine-dependent methyltransferases"/>
    <property type="match status" value="1"/>
</dbReference>
<dbReference type="InterPro" id="IPR004298">
    <property type="entry name" value="Nicotian_synth"/>
</dbReference>
<organism evidence="3 4">
    <name type="scientific">Ramalina farinacea</name>
    <dbReference type="NCBI Taxonomy" id="258253"/>
    <lineage>
        <taxon>Eukaryota</taxon>
        <taxon>Fungi</taxon>
        <taxon>Dikarya</taxon>
        <taxon>Ascomycota</taxon>
        <taxon>Pezizomycotina</taxon>
        <taxon>Lecanoromycetes</taxon>
        <taxon>OSLEUM clade</taxon>
        <taxon>Lecanoromycetidae</taxon>
        <taxon>Lecanorales</taxon>
        <taxon>Lecanorineae</taxon>
        <taxon>Ramalinaceae</taxon>
        <taxon>Ramalina</taxon>
    </lineage>
</organism>
<comment type="similarity">
    <text evidence="1">Belongs to the nicotianamine synthase (NAS)-like family.</text>
</comment>
<dbReference type="GO" id="GO:0030418">
    <property type="term" value="P:nicotianamine biosynthetic process"/>
    <property type="evidence" value="ECO:0007669"/>
    <property type="project" value="InterPro"/>
</dbReference>
<reference evidence="3" key="1">
    <citation type="journal article" date="2023" name="Genome Biol. Evol.">
        <title>First Whole Genome Sequence and Flow Cytometry Genome Size Data for the Lichen-Forming Fungus Ramalina farinacea (Ascomycota).</title>
        <authorList>
            <person name="Llewellyn T."/>
            <person name="Mian S."/>
            <person name="Hill R."/>
            <person name="Leitch I.J."/>
            <person name="Gaya E."/>
        </authorList>
    </citation>
    <scope>NUCLEOTIDE SEQUENCE</scope>
    <source>
        <strain evidence="3">LIQ254RAFAR</strain>
    </source>
</reference>
<evidence type="ECO:0000256" key="1">
    <source>
        <dbReference type="ARBA" id="ARBA00007009"/>
    </source>
</evidence>
<comment type="caution">
    <text evidence="3">The sequence shown here is derived from an EMBL/GenBank/DDBJ whole genome shotgun (WGS) entry which is preliminary data.</text>
</comment>
<dbReference type="InterPro" id="IPR029063">
    <property type="entry name" value="SAM-dependent_MTases_sf"/>
</dbReference>
<protein>
    <recommendedName>
        <fullName evidence="2">Asl1-like glycosyl hydrolase catalytic domain-containing protein</fullName>
    </recommendedName>
</protein>
<dbReference type="GO" id="GO:0030410">
    <property type="term" value="F:nicotianamine synthase activity"/>
    <property type="evidence" value="ECO:0007669"/>
    <property type="project" value="InterPro"/>
</dbReference>
<dbReference type="PANTHER" id="PTHR34154">
    <property type="entry name" value="ALKALI-SENSITIVE LINKAGE PROTEIN 1"/>
    <property type="match status" value="1"/>
</dbReference>
<proteinExistence type="inferred from homology"/>
<dbReference type="Proteomes" id="UP001161017">
    <property type="component" value="Unassembled WGS sequence"/>
</dbReference>
<sequence length="508" mass="56622">MREMFNDMAHVDYPSIGPIDNRLHTEISTQRVPSKIRGPRETAPLRMAVNRTVVAPKDRSMTMTNHGSDRAARIVHGILSCYDRLSRFDTLEPTPELNDVFEELVGLCSRVLDADTVAENSEKALEVLHSFPYYSNYNDLTRLELSAIAAVTGGQESAYRRWALIGSGPLPLTSLCLMRHLENGCCQRPVRCCNIDKDAQAISLSSQVSSALGLSADRFRIRQSDVGHDEVNLYDFDVVCLAALVGENYEDKRRVVGDVVRQMRPGALLVLRTATSLRQLLYPFFQVAVLVWLNFRIITAQASNNTKRGLVAKIASNAEDDKIWDRPDSDLTWYYNYDSKPLDLYDGSKLDFVPMCWGQAAAQDFLSNVESALQKGSKISYVLGFNEPDTTSAVGGSSLNPQVAAQVWMRYIEPLASKGVKLGAPACSGAPTGLQWLREFFAACDQCTVDFVPLHWYGNFEGLASHVGEYIAAFNRSTWVTEFALNNASLQDTQAFFKQSTQYMDTLK</sequence>
<dbReference type="EMBL" id="JAPUFD010000010">
    <property type="protein sequence ID" value="MDI1489885.1"/>
    <property type="molecule type" value="Genomic_DNA"/>
</dbReference>
<dbReference type="GO" id="GO:0071966">
    <property type="term" value="P:fungal-type cell wall polysaccharide metabolic process"/>
    <property type="evidence" value="ECO:0007669"/>
    <property type="project" value="TreeGrafter"/>
</dbReference>
<dbReference type="PROSITE" id="PS51142">
    <property type="entry name" value="NAS"/>
    <property type="match status" value="1"/>
</dbReference>
<dbReference type="PANTHER" id="PTHR34154:SF3">
    <property type="entry name" value="ALKALI-SENSITIVE LINKAGE PROTEIN 1"/>
    <property type="match status" value="1"/>
</dbReference>
<dbReference type="GO" id="GO:0009277">
    <property type="term" value="C:fungal-type cell wall"/>
    <property type="evidence" value="ECO:0007669"/>
    <property type="project" value="TreeGrafter"/>
</dbReference>
<feature type="domain" description="Asl1-like glycosyl hydrolase catalytic" evidence="2">
    <location>
        <begin position="317"/>
        <end position="506"/>
    </location>
</feature>
<name>A0AA43TXB8_9LECA</name>
<keyword evidence="4" id="KW-1185">Reference proteome</keyword>
<dbReference type="Pfam" id="PF11790">
    <property type="entry name" value="Glyco_hydro_cc"/>
    <property type="match status" value="1"/>
</dbReference>